<reference evidence="14 15" key="1">
    <citation type="journal article" date="2007" name="Appl. Environ. Microbiol.">
        <title>Isolation of key methanogens for global methane emission from rice paddy fields: a novel isolate affiliated with the clone cluster rice cluster I.</title>
        <authorList>
            <person name="Sakai S."/>
            <person name="Imachi H."/>
            <person name="Sekiguchi Y."/>
            <person name="Ohashi A."/>
            <person name="Harada H."/>
            <person name="Kamagata Y."/>
        </authorList>
    </citation>
    <scope>NUCLEOTIDE SEQUENCE [LARGE SCALE GENOMIC DNA]</scope>
    <source>
        <strain evidence="15">DSM 17711 / JCM 13418 / NBRC 101707 / SANAE</strain>
    </source>
</reference>
<comment type="function">
    <text evidence="10">Catalyzes the formation of isopentenyl diphosphate (IPP), the building block of all isoprenoids.</text>
</comment>
<dbReference type="PRINTS" id="PR00474">
    <property type="entry name" value="GLU5KINASE"/>
</dbReference>
<protein>
    <recommendedName>
        <fullName evidence="3 10">Isopentenyl phosphate kinase</fullName>
        <shortName evidence="10">IPK</shortName>
        <ecNumber evidence="2 10">2.7.4.26</ecNumber>
    </recommendedName>
</protein>
<evidence type="ECO:0000256" key="7">
    <source>
        <dbReference type="ARBA" id="ARBA00022840"/>
    </source>
</evidence>
<dbReference type="GO" id="GO:0102043">
    <property type="term" value="F:isopentenyl phosphate kinase activity"/>
    <property type="evidence" value="ECO:0007669"/>
    <property type="project" value="UniProtKB-EC"/>
</dbReference>
<feature type="binding site" evidence="11">
    <location>
        <position position="52"/>
    </location>
    <ligand>
        <name>substrate</name>
    </ligand>
</feature>
<dbReference type="InterPro" id="IPR036393">
    <property type="entry name" value="AceGlu_kinase-like_sf"/>
</dbReference>
<feature type="domain" description="Aspartate/glutamate/uridylate kinase" evidence="13">
    <location>
        <begin position="1"/>
        <end position="231"/>
    </location>
</feature>
<keyword evidence="6 10" id="KW-0418">Kinase</keyword>
<dbReference type="Gene3D" id="3.40.1160.10">
    <property type="entry name" value="Acetylglutamate kinase-like"/>
    <property type="match status" value="1"/>
</dbReference>
<dbReference type="InterPro" id="IPR001057">
    <property type="entry name" value="Glu/AcGlu_kinase"/>
</dbReference>
<dbReference type="GO" id="GO:0016301">
    <property type="term" value="F:kinase activity"/>
    <property type="evidence" value="ECO:0007669"/>
    <property type="project" value="UniProtKB-KW"/>
</dbReference>
<proteinExistence type="inferred from homology"/>
<feature type="binding site" evidence="11">
    <location>
        <position position="213"/>
    </location>
    <ligand>
        <name>ATP</name>
        <dbReference type="ChEBI" id="CHEBI:30616"/>
    </ligand>
</feature>
<gene>
    <name evidence="14" type="ordered locus">MCP_1638</name>
</gene>
<dbReference type="RefSeq" id="WP_012900389.1">
    <property type="nucleotide sequence ID" value="NC_013665.1"/>
</dbReference>
<evidence type="ECO:0000313" key="15">
    <source>
        <dbReference type="Proteomes" id="UP000001882"/>
    </source>
</evidence>
<keyword evidence="15" id="KW-1185">Reference proteome</keyword>
<reference evidence="14 15" key="2">
    <citation type="journal article" date="2008" name="Int. J. Syst. Evol. Microbiol.">
        <title>Methanocella paludicola gen. nov., sp. nov., a methane-producing archaeon, the first isolate of the lineage 'Rice Cluster I', and proposal of the new archaeal order Methanocellales ord. nov.</title>
        <authorList>
            <person name="Sakai S."/>
            <person name="Imachi H."/>
            <person name="Hanada S."/>
            <person name="Ohashi A."/>
            <person name="Harada H."/>
            <person name="Kamagata Y."/>
        </authorList>
    </citation>
    <scope>NUCLEOTIDE SEQUENCE [LARGE SCALE GENOMIC DNA]</scope>
    <source>
        <strain evidence="15">DSM 17711 / JCM 13418 / NBRC 101707 / SANAE</strain>
    </source>
</reference>
<dbReference type="GeneID" id="8682828"/>
<dbReference type="AlphaFoldDB" id="D1YZ38"/>
<reference evidence="15" key="3">
    <citation type="journal article" date="2011" name="PLoS ONE">
        <title>Genome sequence of a mesophilic hydrogenotrophic methanogen Methanocella paludicola, the first cultivated representative of the order Methanocellales.</title>
        <authorList>
            <person name="Sakai S."/>
            <person name="Takaki Y."/>
            <person name="Shimamura S."/>
            <person name="Sekine M."/>
            <person name="Tajima T."/>
            <person name="Kosugi H."/>
            <person name="Ichikawa N."/>
            <person name="Tasumi E."/>
            <person name="Hiraki A.T."/>
            <person name="Shimizu A."/>
            <person name="Kato Y."/>
            <person name="Nishiko R."/>
            <person name="Mori K."/>
            <person name="Fujita N."/>
            <person name="Imachi H."/>
            <person name="Takai K."/>
        </authorList>
    </citation>
    <scope>NUCLEOTIDE SEQUENCE [LARGE SCALE GENOMIC DNA]</scope>
    <source>
        <strain evidence="15">DSM 17711 / JCM 13418 / NBRC 101707 / SANAE</strain>
    </source>
</reference>
<dbReference type="SUPFAM" id="SSF53633">
    <property type="entry name" value="Carbamate kinase-like"/>
    <property type="match status" value="1"/>
</dbReference>
<dbReference type="Pfam" id="PF00696">
    <property type="entry name" value="AA_kinase"/>
    <property type="match status" value="1"/>
</dbReference>
<accession>D1YZ38</accession>
<dbReference type="GO" id="GO:0005524">
    <property type="term" value="F:ATP binding"/>
    <property type="evidence" value="ECO:0007669"/>
    <property type="project" value="UniProtKB-KW"/>
</dbReference>
<evidence type="ECO:0000256" key="2">
    <source>
        <dbReference type="ARBA" id="ARBA00012908"/>
    </source>
</evidence>
<comment type="similarity">
    <text evidence="1 10">Belongs to the isopentenyl phosphate kinase family.</text>
</comment>
<feature type="binding site" evidence="11">
    <location>
        <begin position="6"/>
        <end position="10"/>
    </location>
    <ligand>
        <name>ATP</name>
        <dbReference type="ChEBI" id="CHEBI:30616"/>
    </ligand>
</feature>
<evidence type="ECO:0000256" key="3">
    <source>
        <dbReference type="ARBA" id="ARBA00017267"/>
    </source>
</evidence>
<evidence type="ECO:0000256" key="4">
    <source>
        <dbReference type="ARBA" id="ARBA00022679"/>
    </source>
</evidence>
<dbReference type="EMBL" id="AP011532">
    <property type="protein sequence ID" value="BAI61710.1"/>
    <property type="molecule type" value="Genomic_DNA"/>
</dbReference>
<evidence type="ECO:0000256" key="9">
    <source>
        <dbReference type="ARBA" id="ARBA00049063"/>
    </source>
</evidence>
<dbReference type="InParanoid" id="D1YZ38"/>
<feature type="binding site" evidence="11">
    <location>
        <position position="47"/>
    </location>
    <ligand>
        <name>substrate</name>
    </ligand>
</feature>
<keyword evidence="5 10" id="KW-0547">Nucleotide-binding</keyword>
<feature type="binding site" evidence="11">
    <location>
        <position position="150"/>
    </location>
    <ligand>
        <name>substrate</name>
    </ligand>
</feature>
<feature type="site" description="Transition state stabilizer" evidence="12">
    <location>
        <position position="15"/>
    </location>
</feature>
<evidence type="ECO:0000256" key="12">
    <source>
        <dbReference type="PIRSR" id="PIRSR016496-2"/>
    </source>
</evidence>
<dbReference type="FunCoup" id="D1YZ38">
    <property type="interactions" value="43"/>
</dbReference>
<sequence length="255" mass="27104">MTTILKIGGSVLTDKNRVSVAKKDAISRIAKEIGEGASPGLVLIHGAGSFGHHQAKEYRLKDGLDDWSIKGLWPTHSAVTSLNRMVVDALQISGVEALPVNPLSDCVLDNGRIEHLCLDVIRMMLHEGIVPVLHGDVAMDRSKGVDVLSGDQLVPYLACELKADRVGIGTNVDGVLDDNGNVISKITPGNMSEVNKVLSGSRGVDVTGGMQGKIRELMALAESGIPSLVFNAEKPGNVVKFLKNDLKEGTIIRGD</sequence>
<evidence type="ECO:0000256" key="5">
    <source>
        <dbReference type="ARBA" id="ARBA00022741"/>
    </source>
</evidence>
<evidence type="ECO:0000256" key="8">
    <source>
        <dbReference type="ARBA" id="ARBA00023229"/>
    </source>
</evidence>
<dbReference type="EC" id="2.7.4.26" evidence="2 10"/>
<comment type="catalytic activity">
    <reaction evidence="9 10">
        <text>isopentenyl phosphate + ATP = isopentenyl diphosphate + ADP</text>
        <dbReference type="Rhea" id="RHEA:33963"/>
        <dbReference type="ChEBI" id="CHEBI:30616"/>
        <dbReference type="ChEBI" id="CHEBI:65078"/>
        <dbReference type="ChEBI" id="CHEBI:128769"/>
        <dbReference type="ChEBI" id="CHEBI:456216"/>
        <dbReference type="EC" id="2.7.4.26"/>
    </reaction>
</comment>
<organism evidence="14 15">
    <name type="scientific">Methanocella paludicola (strain DSM 17711 / JCM 13418 / NBRC 101707 / SANAE)</name>
    <dbReference type="NCBI Taxonomy" id="304371"/>
    <lineage>
        <taxon>Archaea</taxon>
        <taxon>Methanobacteriati</taxon>
        <taxon>Methanobacteriota</taxon>
        <taxon>Stenosarchaea group</taxon>
        <taxon>Methanomicrobia</taxon>
        <taxon>Methanocellales</taxon>
        <taxon>Methanocellaceae</taxon>
        <taxon>Methanocella</taxon>
    </lineage>
</organism>
<comment type="subunit">
    <text evidence="10">Homodimer.</text>
</comment>
<dbReference type="Proteomes" id="UP000001882">
    <property type="component" value="Chromosome"/>
</dbReference>
<keyword evidence="8" id="KW-0414">Isoprene biosynthesis</keyword>
<dbReference type="OrthoDB" id="15328at2157"/>
<dbReference type="InterPro" id="IPR024192">
    <property type="entry name" value="Fosfomycin_R_FomA-type"/>
</dbReference>
<dbReference type="CDD" id="cd04241">
    <property type="entry name" value="AAK_FomA-like"/>
    <property type="match status" value="1"/>
</dbReference>
<dbReference type="NCBIfam" id="NF040647">
    <property type="entry name" value="IPPK_Arch"/>
    <property type="match status" value="1"/>
</dbReference>
<dbReference type="GO" id="GO:0016114">
    <property type="term" value="P:terpenoid biosynthetic process"/>
    <property type="evidence" value="ECO:0007669"/>
    <property type="project" value="TreeGrafter"/>
</dbReference>
<dbReference type="PATRIC" id="fig|304371.9.peg.1670"/>
<keyword evidence="7 10" id="KW-0067">ATP-binding</keyword>
<evidence type="ECO:0000256" key="10">
    <source>
        <dbReference type="PIRNR" id="PIRNR016496"/>
    </source>
</evidence>
<name>D1YZ38_METPS</name>
<dbReference type="PANTHER" id="PTHR43654">
    <property type="entry name" value="GLUTAMATE 5-KINASE"/>
    <property type="match status" value="1"/>
</dbReference>
<keyword evidence="4 10" id="KW-0808">Transferase</keyword>
<feature type="binding site" evidence="11">
    <location>
        <position position="209"/>
    </location>
    <ligand>
        <name>ATP</name>
        <dbReference type="ChEBI" id="CHEBI:30616"/>
    </ligand>
</feature>
<evidence type="ECO:0000313" key="14">
    <source>
        <dbReference type="EMBL" id="BAI61710.1"/>
    </source>
</evidence>
<dbReference type="STRING" id="304371.MCP_1638"/>
<dbReference type="PIRSF" id="PIRSF016496">
    <property type="entry name" value="Kin_FomA"/>
    <property type="match status" value="1"/>
</dbReference>
<dbReference type="KEGG" id="mpd:MCP_1638"/>
<dbReference type="GO" id="GO:0005829">
    <property type="term" value="C:cytosol"/>
    <property type="evidence" value="ECO:0007669"/>
    <property type="project" value="TreeGrafter"/>
</dbReference>
<evidence type="ECO:0000259" key="13">
    <source>
        <dbReference type="Pfam" id="PF00696"/>
    </source>
</evidence>
<feature type="binding site" evidence="11">
    <location>
        <position position="48"/>
    </location>
    <ligand>
        <name>ATP</name>
        <dbReference type="ChEBI" id="CHEBI:30616"/>
    </ligand>
</feature>
<evidence type="ECO:0000256" key="11">
    <source>
        <dbReference type="PIRSR" id="PIRSR016496-1"/>
    </source>
</evidence>
<evidence type="ECO:0000256" key="6">
    <source>
        <dbReference type="ARBA" id="ARBA00022777"/>
    </source>
</evidence>
<dbReference type="eggNOG" id="arCOG00860">
    <property type="taxonomic scope" value="Archaea"/>
</dbReference>
<dbReference type="PANTHER" id="PTHR43654:SF1">
    <property type="entry name" value="ISOPENTENYL PHOSPHATE KINASE"/>
    <property type="match status" value="1"/>
</dbReference>
<evidence type="ECO:0000256" key="1">
    <source>
        <dbReference type="ARBA" id="ARBA00010540"/>
    </source>
</evidence>
<dbReference type="InterPro" id="IPR001048">
    <property type="entry name" value="Asp/Glu/Uridylate_kinase"/>
</dbReference>